<sequence length="285" mass="31979">MESGLTTRCSPAVFLETIEKAKLKKKHIRAIKKTPFGHFFEVKSGHIEATLVSSLANKFCKVRNSFLIGKRYMDFSAVEVSNMMGLPFKGSHLVVGTCKKMPDFVVNHFHGKAPNRKEIARKLHRLANYGVPLTLYRYINDLNGLEYAWGEALHKHIVLQLSRKKAKNNGYFTGCALAVTAWYYETMSRLGTFAFCTDKLVDPTAAPCVLKWGSKKVHRSGDIEEVHQQTRDLQEEWEQGEGVAAHPPQADGVIAQLQDEVTQLKLKNATLESALDGVMCIVEDL</sequence>
<accession>A0AAV7EYE4</accession>
<comment type="caution">
    <text evidence="1">The sequence shown here is derived from an EMBL/GenBank/DDBJ whole genome shotgun (WGS) entry which is preliminary data.</text>
</comment>
<evidence type="ECO:0000313" key="2">
    <source>
        <dbReference type="Proteomes" id="UP000825729"/>
    </source>
</evidence>
<proteinExistence type="predicted"/>
<protein>
    <submittedName>
        <fullName evidence="1">Uncharacterized protein</fullName>
    </submittedName>
</protein>
<organism evidence="1 2">
    <name type="scientific">Aristolochia fimbriata</name>
    <name type="common">White veined hardy Dutchman's pipe vine</name>
    <dbReference type="NCBI Taxonomy" id="158543"/>
    <lineage>
        <taxon>Eukaryota</taxon>
        <taxon>Viridiplantae</taxon>
        <taxon>Streptophyta</taxon>
        <taxon>Embryophyta</taxon>
        <taxon>Tracheophyta</taxon>
        <taxon>Spermatophyta</taxon>
        <taxon>Magnoliopsida</taxon>
        <taxon>Magnoliidae</taxon>
        <taxon>Piperales</taxon>
        <taxon>Aristolochiaceae</taxon>
        <taxon>Aristolochia</taxon>
    </lineage>
</organism>
<gene>
    <name evidence="1" type="ORF">H6P81_006751</name>
</gene>
<keyword evidence="2" id="KW-1185">Reference proteome</keyword>
<dbReference type="Proteomes" id="UP000825729">
    <property type="component" value="Unassembled WGS sequence"/>
</dbReference>
<dbReference type="AlphaFoldDB" id="A0AAV7EYE4"/>
<evidence type="ECO:0000313" key="1">
    <source>
        <dbReference type="EMBL" id="KAG9453847.1"/>
    </source>
</evidence>
<reference evidence="1 2" key="1">
    <citation type="submission" date="2021-07" db="EMBL/GenBank/DDBJ databases">
        <title>The Aristolochia fimbriata genome: insights into angiosperm evolution, floral development and chemical biosynthesis.</title>
        <authorList>
            <person name="Jiao Y."/>
        </authorList>
    </citation>
    <scope>NUCLEOTIDE SEQUENCE [LARGE SCALE GENOMIC DNA]</scope>
    <source>
        <strain evidence="1">IBCAS-2021</strain>
        <tissue evidence="1">Leaf</tissue>
    </source>
</reference>
<name>A0AAV7EYE4_ARIFI</name>
<dbReference type="EMBL" id="JAINDJ010000003">
    <property type="protein sequence ID" value="KAG9453847.1"/>
    <property type="molecule type" value="Genomic_DNA"/>
</dbReference>